<evidence type="ECO:0008006" key="7">
    <source>
        <dbReference type="Google" id="ProtNLM"/>
    </source>
</evidence>
<dbReference type="InterPro" id="IPR024930">
    <property type="entry name" value="Skp_dom_sf"/>
</dbReference>
<dbReference type="PANTHER" id="PTHR35089:SF1">
    <property type="entry name" value="CHAPERONE PROTEIN SKP"/>
    <property type="match status" value="1"/>
</dbReference>
<dbReference type="GO" id="GO:0051082">
    <property type="term" value="F:unfolded protein binding"/>
    <property type="evidence" value="ECO:0007669"/>
    <property type="project" value="InterPro"/>
</dbReference>
<dbReference type="GO" id="GO:0050821">
    <property type="term" value="P:protein stabilization"/>
    <property type="evidence" value="ECO:0007669"/>
    <property type="project" value="TreeGrafter"/>
</dbReference>
<evidence type="ECO:0000256" key="2">
    <source>
        <dbReference type="ARBA" id="ARBA00022729"/>
    </source>
</evidence>
<evidence type="ECO:0000256" key="4">
    <source>
        <dbReference type="SAM" id="SignalP"/>
    </source>
</evidence>
<comment type="similarity">
    <text evidence="1">Belongs to the Skp family.</text>
</comment>
<protein>
    <recommendedName>
        <fullName evidence="7">Molecular chaperone Skp</fullName>
    </recommendedName>
</protein>
<sequence>MSNASLWGVLLGFFVMMNAPTVGAEQPPDFDLGTGGGGGKGQASGLKIGVVDGAALMEKVAQREQTSKKLEREFSARQKKLKAEEEEVNKIKDRLVKEEGVLSEEEKAKLAKEGQKRFLDLRNAEAEYSQDFNQTRNEEQQKLFKIVIEAVQAVARDESYDLILDKGAALLARDSINVTAKVASKLESGEGSSKSSKKP</sequence>
<feature type="coiled-coil region" evidence="3">
    <location>
        <begin position="67"/>
        <end position="101"/>
    </location>
</feature>
<dbReference type="EMBL" id="QJPH01000581">
    <property type="protein sequence ID" value="PZN69296.1"/>
    <property type="molecule type" value="Genomic_DNA"/>
</dbReference>
<keyword evidence="2 4" id="KW-0732">Signal</keyword>
<feature type="chain" id="PRO_5016114591" description="Molecular chaperone Skp" evidence="4">
    <location>
        <begin position="25"/>
        <end position="199"/>
    </location>
</feature>
<dbReference type="AlphaFoldDB" id="A0A2W4QDP5"/>
<dbReference type="Pfam" id="PF03938">
    <property type="entry name" value="OmpH"/>
    <property type="match status" value="1"/>
</dbReference>
<comment type="caution">
    <text evidence="5">The sequence shown here is derived from an EMBL/GenBank/DDBJ whole genome shotgun (WGS) entry which is preliminary data.</text>
</comment>
<proteinExistence type="inferred from homology"/>
<accession>A0A2W4QDP5</accession>
<gene>
    <name evidence="5" type="ORF">DM484_30000</name>
</gene>
<dbReference type="PANTHER" id="PTHR35089">
    <property type="entry name" value="CHAPERONE PROTEIN SKP"/>
    <property type="match status" value="1"/>
</dbReference>
<organism evidence="5 6">
    <name type="scientific">Candidatus Methylumidiphilus alinenensis</name>
    <dbReference type="NCBI Taxonomy" id="2202197"/>
    <lineage>
        <taxon>Bacteria</taxon>
        <taxon>Pseudomonadati</taxon>
        <taxon>Pseudomonadota</taxon>
        <taxon>Gammaproteobacteria</taxon>
        <taxon>Methylococcales</taxon>
        <taxon>Candidatus Methylumidiphilus</taxon>
    </lineage>
</organism>
<reference evidence="5 6" key="1">
    <citation type="journal article" date="2018" name="Aquat. Microb. Ecol.">
        <title>Gammaproteobacterial methanotrophs dominate.</title>
        <authorList>
            <person name="Rissanen A.J."/>
            <person name="Saarenheimo J."/>
            <person name="Tiirola M."/>
            <person name="Peura S."/>
            <person name="Aalto S.L."/>
            <person name="Karvinen A."/>
            <person name="Nykanen H."/>
        </authorList>
    </citation>
    <scope>NUCLEOTIDE SEQUENCE [LARGE SCALE GENOMIC DNA]</scope>
    <source>
        <strain evidence="5">AMbin10</strain>
    </source>
</reference>
<dbReference type="SUPFAM" id="SSF111384">
    <property type="entry name" value="OmpH-like"/>
    <property type="match status" value="1"/>
</dbReference>
<evidence type="ECO:0000313" key="5">
    <source>
        <dbReference type="EMBL" id="PZN69296.1"/>
    </source>
</evidence>
<dbReference type="GO" id="GO:0005829">
    <property type="term" value="C:cytosol"/>
    <property type="evidence" value="ECO:0007669"/>
    <property type="project" value="TreeGrafter"/>
</dbReference>
<evidence type="ECO:0000256" key="1">
    <source>
        <dbReference type="ARBA" id="ARBA00009091"/>
    </source>
</evidence>
<evidence type="ECO:0000256" key="3">
    <source>
        <dbReference type="SAM" id="Coils"/>
    </source>
</evidence>
<dbReference type="InterPro" id="IPR005632">
    <property type="entry name" value="Chaperone_Skp"/>
</dbReference>
<feature type="signal peptide" evidence="4">
    <location>
        <begin position="1"/>
        <end position="24"/>
    </location>
</feature>
<name>A0A2W4QDP5_9GAMM</name>
<keyword evidence="3" id="KW-0175">Coiled coil</keyword>
<dbReference type="Gene3D" id="3.30.910.20">
    <property type="entry name" value="Skp domain"/>
    <property type="match status" value="1"/>
</dbReference>
<evidence type="ECO:0000313" key="6">
    <source>
        <dbReference type="Proteomes" id="UP000249396"/>
    </source>
</evidence>
<dbReference type="SMART" id="SM00935">
    <property type="entry name" value="OmpH"/>
    <property type="match status" value="1"/>
</dbReference>
<dbReference type="Proteomes" id="UP000249396">
    <property type="component" value="Unassembled WGS sequence"/>
</dbReference>